<dbReference type="PANTHER" id="PTHR12817">
    <property type="entry name" value="TRAFFICKING PROTEIN PARTICLE COMPLEX SUBUNIT 6B"/>
    <property type="match status" value="1"/>
</dbReference>
<comment type="similarity">
    <text evidence="2">Belongs to the TRAPP small subunits family. BET3 subfamily.</text>
</comment>
<proteinExistence type="evidence at transcript level"/>
<dbReference type="InterPro" id="IPR007194">
    <property type="entry name" value="TRAPP_component"/>
</dbReference>
<dbReference type="GO" id="GO:0030008">
    <property type="term" value="C:TRAPP complex"/>
    <property type="evidence" value="ECO:0007669"/>
    <property type="project" value="TreeGrafter"/>
</dbReference>
<dbReference type="AlphaFoldDB" id="A0A069DW92"/>
<evidence type="ECO:0000313" key="3">
    <source>
        <dbReference type="EMBL" id="JAC85594.1"/>
    </source>
</evidence>
<dbReference type="GO" id="GO:0006888">
    <property type="term" value="P:endoplasmic reticulum to Golgi vesicle-mediated transport"/>
    <property type="evidence" value="ECO:0007669"/>
    <property type="project" value="TreeGrafter"/>
</dbReference>
<dbReference type="GO" id="GO:0005801">
    <property type="term" value="C:cis-Golgi network"/>
    <property type="evidence" value="ECO:0007669"/>
    <property type="project" value="TreeGrafter"/>
</dbReference>
<comment type="subcellular location">
    <subcellularLocation>
        <location evidence="1">Golgi apparatus</location>
        <location evidence="1">cis-Golgi network</location>
    </subcellularLocation>
</comment>
<reference evidence="3" key="1">
    <citation type="journal article" date="2015" name="J. Med. Entomol.">
        <title>A Deep Insight Into the Sialotranscriptome of the Chagas Disease Vector, Panstrongylus megistus (Hemiptera: Heteroptera).</title>
        <authorList>
            <person name="Ribeiro J.M."/>
            <person name="Schwarz A."/>
            <person name="Francischetti I.M."/>
        </authorList>
    </citation>
    <scope>NUCLEOTIDE SEQUENCE</scope>
    <source>
        <tissue evidence="3">Salivary glands</tissue>
    </source>
</reference>
<sequence length="159" mass="18284">MIANELLLELLHSELVSYVTNVENKEPGSKQGNLSTLEYFGFSTGFRMIERLTKEWPRFKDELDTVKFMCTDFWSSIYKKPIDNLRTNHQGVYVLQDNAFRFMNKISTGTQYLDVAPMYIAYTSGLLRGALANLGINCHVTAEVQSMPTCKFHIQVQRN</sequence>
<organism evidence="3">
    <name type="scientific">Panstrongylus megistus</name>
    <dbReference type="NCBI Taxonomy" id="65343"/>
    <lineage>
        <taxon>Eukaryota</taxon>
        <taxon>Metazoa</taxon>
        <taxon>Ecdysozoa</taxon>
        <taxon>Arthropoda</taxon>
        <taxon>Hexapoda</taxon>
        <taxon>Insecta</taxon>
        <taxon>Pterygota</taxon>
        <taxon>Neoptera</taxon>
        <taxon>Paraneoptera</taxon>
        <taxon>Hemiptera</taxon>
        <taxon>Heteroptera</taxon>
        <taxon>Panheteroptera</taxon>
        <taxon>Cimicomorpha</taxon>
        <taxon>Reduviidae</taxon>
        <taxon>Triatominae</taxon>
        <taxon>Panstrongylus</taxon>
    </lineage>
</organism>
<protein>
    <submittedName>
        <fullName evidence="3">Putative transport protein particle trapp complex subunit</fullName>
    </submittedName>
</protein>
<name>A0A069DW92_9HEMI</name>
<dbReference type="InterPro" id="IPR037992">
    <property type="entry name" value="TRAPPC6/Trs33"/>
</dbReference>
<evidence type="ECO:0000256" key="2">
    <source>
        <dbReference type="ARBA" id="ARBA00006218"/>
    </source>
</evidence>
<dbReference type="InterPro" id="IPR024096">
    <property type="entry name" value="NO_sig/Golgi_transp_ligand-bd"/>
</dbReference>
<accession>A0A069DW92</accession>
<dbReference type="CDD" id="cd14944">
    <property type="entry name" value="TRAPPC6A_Trs33"/>
    <property type="match status" value="1"/>
</dbReference>
<evidence type="ECO:0000256" key="1">
    <source>
        <dbReference type="ARBA" id="ARBA00004222"/>
    </source>
</evidence>
<dbReference type="GO" id="GO:0005802">
    <property type="term" value="C:trans-Golgi network"/>
    <property type="evidence" value="ECO:0007669"/>
    <property type="project" value="TreeGrafter"/>
</dbReference>
<dbReference type="PANTHER" id="PTHR12817:SF0">
    <property type="entry name" value="GEO08327P1"/>
    <property type="match status" value="1"/>
</dbReference>
<dbReference type="Gene3D" id="3.30.1380.20">
    <property type="entry name" value="Trafficking protein particle complex subunit 3"/>
    <property type="match status" value="1"/>
</dbReference>
<dbReference type="EMBL" id="GBGD01003295">
    <property type="protein sequence ID" value="JAC85594.1"/>
    <property type="molecule type" value="mRNA"/>
</dbReference>
<dbReference type="Pfam" id="PF04051">
    <property type="entry name" value="TRAPP"/>
    <property type="match status" value="1"/>
</dbReference>
<dbReference type="SUPFAM" id="SSF111126">
    <property type="entry name" value="Ligand-binding domain in the NO signalling and Golgi transport"/>
    <property type="match status" value="1"/>
</dbReference>